<evidence type="ECO:0000313" key="2">
    <source>
        <dbReference type="Proteomes" id="UP000675284"/>
    </source>
</evidence>
<evidence type="ECO:0000313" key="1">
    <source>
        <dbReference type="EMBL" id="MBR7796982.1"/>
    </source>
</evidence>
<sequence length="182" mass="20759">MSISKWMQEEGVSSAEALLETLIAKNNDIVREIEGDYRNMPDMKQLKLQEVKETKEKIKEVSKFMNEKDKQADKPLTEVYGLSDKPENITKSKLEELLYKLSDKEADSVSFRNLANGSEMNVVGGTISYNIKTEGIVSIGEHSNISTDDVDRFYALINYQTITIGIEDNYMNLWEITFLAED</sequence>
<dbReference type="AlphaFoldDB" id="A0A941IC34"/>
<gene>
    <name evidence="1" type="ORF">KCX74_13115</name>
</gene>
<reference evidence="1" key="1">
    <citation type="submission" date="2021-04" db="EMBL/GenBank/DDBJ databases">
        <title>Isolation and polyphasic classification of algal microorganism.</title>
        <authorList>
            <person name="Wang S."/>
        </authorList>
    </citation>
    <scope>NUCLEOTIDE SEQUENCE</scope>
    <source>
        <strain evidence="1">720a</strain>
    </source>
</reference>
<dbReference type="Proteomes" id="UP000675284">
    <property type="component" value="Unassembled WGS sequence"/>
</dbReference>
<dbReference type="EMBL" id="JAGSOT010000039">
    <property type="protein sequence ID" value="MBR7796982.1"/>
    <property type="molecule type" value="Genomic_DNA"/>
</dbReference>
<keyword evidence="2" id="KW-1185">Reference proteome</keyword>
<proteinExistence type="predicted"/>
<dbReference type="RefSeq" id="WP_166530573.1">
    <property type="nucleotide sequence ID" value="NZ_JAGSOT010000039.1"/>
</dbReference>
<comment type="caution">
    <text evidence="1">The sequence shown here is derived from an EMBL/GenBank/DDBJ whole genome shotgun (WGS) entry which is preliminary data.</text>
</comment>
<name>A0A941IC34_9BACI</name>
<organism evidence="1 2">
    <name type="scientific">Virgibacillus salarius</name>
    <dbReference type="NCBI Taxonomy" id="447199"/>
    <lineage>
        <taxon>Bacteria</taxon>
        <taxon>Bacillati</taxon>
        <taxon>Bacillota</taxon>
        <taxon>Bacilli</taxon>
        <taxon>Bacillales</taxon>
        <taxon>Bacillaceae</taxon>
        <taxon>Virgibacillus</taxon>
    </lineage>
</organism>
<protein>
    <submittedName>
        <fullName evidence="1">Uncharacterized protein</fullName>
    </submittedName>
</protein>
<accession>A0A941IC34</accession>